<evidence type="ECO:0000313" key="5">
    <source>
        <dbReference type="EMBL" id="CAJ38163.1"/>
    </source>
</evidence>
<dbReference type="GeneID" id="5143432"/>
<dbReference type="PANTHER" id="PTHR43212">
    <property type="entry name" value="QUERCETIN 2,3-DIOXYGENASE"/>
    <property type="match status" value="1"/>
</dbReference>
<dbReference type="PANTHER" id="PTHR43212:SF3">
    <property type="entry name" value="QUERCETIN 2,3-DIOXYGENASE"/>
    <property type="match status" value="1"/>
</dbReference>
<dbReference type="STRING" id="351160.RRC466"/>
<keyword evidence="6" id="KW-1185">Reference proteome</keyword>
<dbReference type="RefSeq" id="WP_012034429.1">
    <property type="nucleotide sequence ID" value="NC_009464.1"/>
</dbReference>
<dbReference type="InterPro" id="IPR041602">
    <property type="entry name" value="Quercetinase_C"/>
</dbReference>
<accession>Q0W0D0</accession>
<reference evidence="5 6" key="1">
    <citation type="journal article" date="2006" name="Science">
        <title>Genome of rice cluster I archaea -- the key methane producers in the rice rhizosphere.</title>
        <authorList>
            <person name="Erkel C."/>
            <person name="Kube M."/>
            <person name="Reinhardt R."/>
            <person name="Liesack W."/>
        </authorList>
    </citation>
    <scope>NUCLEOTIDE SEQUENCE [LARGE SCALE GENOMIC DNA]</scope>
    <source>
        <strain evidence="6">DSM 22066 / NBRC 105507 / MRE50</strain>
    </source>
</reference>
<evidence type="ECO:0000256" key="2">
    <source>
        <dbReference type="RuleBase" id="RU003457"/>
    </source>
</evidence>
<dbReference type="InterPro" id="IPR011051">
    <property type="entry name" value="RmlC_Cupin_sf"/>
</dbReference>
<dbReference type="InterPro" id="IPR012093">
    <property type="entry name" value="Pirin"/>
</dbReference>
<dbReference type="KEGG" id="rci:RRC466"/>
<gene>
    <name evidence="5" type="ORF">RRC466</name>
</gene>
<comment type="similarity">
    <text evidence="1 2">Belongs to the pirin family.</text>
</comment>
<dbReference type="SUPFAM" id="SSF51182">
    <property type="entry name" value="RmlC-like cupins"/>
    <property type="match status" value="1"/>
</dbReference>
<dbReference type="InterPro" id="IPR003829">
    <property type="entry name" value="Pirin_N_dom"/>
</dbReference>
<dbReference type="EMBL" id="AM114193">
    <property type="protein sequence ID" value="CAJ38163.1"/>
    <property type="molecule type" value="Genomic_DNA"/>
</dbReference>
<dbReference type="OrthoDB" id="23530at2157"/>
<dbReference type="InterPro" id="IPR014710">
    <property type="entry name" value="RmlC-like_jellyroll"/>
</dbReference>
<dbReference type="Gene3D" id="2.60.120.10">
    <property type="entry name" value="Jelly Rolls"/>
    <property type="match status" value="2"/>
</dbReference>
<evidence type="ECO:0000313" key="6">
    <source>
        <dbReference type="Proteomes" id="UP000000663"/>
    </source>
</evidence>
<dbReference type="eggNOG" id="arCOG02935">
    <property type="taxonomic scope" value="Archaea"/>
</dbReference>
<dbReference type="Pfam" id="PF17954">
    <property type="entry name" value="Pirin_C_2"/>
    <property type="match status" value="1"/>
</dbReference>
<proteinExistence type="inferred from homology"/>
<evidence type="ECO:0000259" key="4">
    <source>
        <dbReference type="Pfam" id="PF17954"/>
    </source>
</evidence>
<dbReference type="Pfam" id="PF02678">
    <property type="entry name" value="Pirin"/>
    <property type="match status" value="1"/>
</dbReference>
<evidence type="ECO:0008006" key="7">
    <source>
        <dbReference type="Google" id="ProtNLM"/>
    </source>
</evidence>
<feature type="domain" description="Pirin N-terminal" evidence="3">
    <location>
        <begin position="20"/>
        <end position="122"/>
    </location>
</feature>
<dbReference type="Proteomes" id="UP000000663">
    <property type="component" value="Chromosome"/>
</dbReference>
<evidence type="ECO:0000259" key="3">
    <source>
        <dbReference type="Pfam" id="PF02678"/>
    </source>
</evidence>
<organism evidence="5 6">
    <name type="scientific">Methanocella arvoryzae (strain DSM 22066 / NBRC 105507 / MRE50)</name>
    <dbReference type="NCBI Taxonomy" id="351160"/>
    <lineage>
        <taxon>Archaea</taxon>
        <taxon>Methanobacteriati</taxon>
        <taxon>Methanobacteriota</taxon>
        <taxon>Stenosarchaea group</taxon>
        <taxon>Methanomicrobia</taxon>
        <taxon>Methanocellales</taxon>
        <taxon>Methanocellaceae</taxon>
        <taxon>Methanocella</taxon>
    </lineage>
</organism>
<sequence length="243" mass="27235">MIRVRMPHEIYQSRGQIENGTFTGKWHFSFGSYRDPKHVGFGPLRVFNDDTLSPGAVWPLHPHREIEVVTYCVEGIFRHADQRGEGGILRAGWVQHTTVGTGMIHSEINASWDNPMRFIQMWFKPDQPMLPPSVEQKHVAKADRTNRLFPLVSNRKPGALRIHQDVEIFSSFLQKGESVHYDLPDSRGAYIYILDGGPVTLDGHVLPANSAAEIVPPEAVSLKSENDAELLLVDVPLPQSGKA</sequence>
<name>Q0W0D0_METAR</name>
<dbReference type="PATRIC" id="fig|351160.9.peg.109"/>
<protein>
    <recommendedName>
        <fullName evidence="7">Pirin family protein</fullName>
    </recommendedName>
</protein>
<dbReference type="AlphaFoldDB" id="Q0W0D0"/>
<feature type="domain" description="Quercetin 2,3-dioxygenase C-terminal cupin" evidence="4">
    <location>
        <begin position="155"/>
        <end position="235"/>
    </location>
</feature>
<dbReference type="PIRSF" id="PIRSF006232">
    <property type="entry name" value="Pirin"/>
    <property type="match status" value="1"/>
</dbReference>
<evidence type="ECO:0000256" key="1">
    <source>
        <dbReference type="ARBA" id="ARBA00008416"/>
    </source>
</evidence>